<evidence type="ECO:0000313" key="3">
    <source>
        <dbReference type="EMBL" id="KIK53887.1"/>
    </source>
</evidence>
<feature type="region of interest" description="Disordered" evidence="1">
    <location>
        <begin position="57"/>
        <end position="90"/>
    </location>
</feature>
<proteinExistence type="predicted"/>
<accession>A0A0D0C7J3</accession>
<keyword evidence="2" id="KW-1133">Transmembrane helix</keyword>
<name>A0A0D0C7J3_9AGAR</name>
<sequence>MLTPKKTNRTPVIVGASIGSTVFVLVLLALLIWYRRYRARKRVVLLQQEHEQYRSSPPMFSSFYSDERRGSNGSSTSWSTTSAKEKPTHANISTALSLRAAATGLLHSKEIPVSIPTYPHNSLSPKRSLHVAMTDSKPPLDRQRDVEKAIARLQGKMSKLQSNTDRNTVEGIEDEAAIILLKMEMERLKRLLDSEWAKGLTDEPPHGLYYS</sequence>
<dbReference type="OrthoDB" id="3064785at2759"/>
<keyword evidence="2" id="KW-0812">Transmembrane</keyword>
<organism evidence="3 4">
    <name type="scientific">Collybiopsis luxurians FD-317 M1</name>
    <dbReference type="NCBI Taxonomy" id="944289"/>
    <lineage>
        <taxon>Eukaryota</taxon>
        <taxon>Fungi</taxon>
        <taxon>Dikarya</taxon>
        <taxon>Basidiomycota</taxon>
        <taxon>Agaricomycotina</taxon>
        <taxon>Agaricomycetes</taxon>
        <taxon>Agaricomycetidae</taxon>
        <taxon>Agaricales</taxon>
        <taxon>Marasmiineae</taxon>
        <taxon>Omphalotaceae</taxon>
        <taxon>Collybiopsis</taxon>
        <taxon>Collybiopsis luxurians</taxon>
    </lineage>
</organism>
<evidence type="ECO:0000313" key="4">
    <source>
        <dbReference type="Proteomes" id="UP000053593"/>
    </source>
</evidence>
<keyword evidence="4" id="KW-1185">Reference proteome</keyword>
<dbReference type="HOGENOM" id="CLU_1304997_0_0_1"/>
<protein>
    <submittedName>
        <fullName evidence="3">Uncharacterized protein</fullName>
    </submittedName>
</protein>
<dbReference type="Proteomes" id="UP000053593">
    <property type="component" value="Unassembled WGS sequence"/>
</dbReference>
<reference evidence="3 4" key="1">
    <citation type="submission" date="2014-04" db="EMBL/GenBank/DDBJ databases">
        <title>Evolutionary Origins and Diversification of the Mycorrhizal Mutualists.</title>
        <authorList>
            <consortium name="DOE Joint Genome Institute"/>
            <consortium name="Mycorrhizal Genomics Consortium"/>
            <person name="Kohler A."/>
            <person name="Kuo A."/>
            <person name="Nagy L.G."/>
            <person name="Floudas D."/>
            <person name="Copeland A."/>
            <person name="Barry K.W."/>
            <person name="Cichocki N."/>
            <person name="Veneault-Fourrey C."/>
            <person name="LaButti K."/>
            <person name="Lindquist E.A."/>
            <person name="Lipzen A."/>
            <person name="Lundell T."/>
            <person name="Morin E."/>
            <person name="Murat C."/>
            <person name="Riley R."/>
            <person name="Ohm R."/>
            <person name="Sun H."/>
            <person name="Tunlid A."/>
            <person name="Henrissat B."/>
            <person name="Grigoriev I.V."/>
            <person name="Hibbett D.S."/>
            <person name="Martin F."/>
        </authorList>
    </citation>
    <scope>NUCLEOTIDE SEQUENCE [LARGE SCALE GENOMIC DNA]</scope>
    <source>
        <strain evidence="3 4">FD-317 M1</strain>
    </source>
</reference>
<gene>
    <name evidence="3" type="ORF">GYMLUDRAFT_924869</name>
</gene>
<evidence type="ECO:0000256" key="1">
    <source>
        <dbReference type="SAM" id="MobiDB-lite"/>
    </source>
</evidence>
<feature type="transmembrane region" description="Helical" evidence="2">
    <location>
        <begin position="12"/>
        <end position="34"/>
    </location>
</feature>
<dbReference type="AlphaFoldDB" id="A0A0D0C7J3"/>
<evidence type="ECO:0000256" key="2">
    <source>
        <dbReference type="SAM" id="Phobius"/>
    </source>
</evidence>
<dbReference type="EMBL" id="KN834823">
    <property type="protein sequence ID" value="KIK53887.1"/>
    <property type="molecule type" value="Genomic_DNA"/>
</dbReference>
<keyword evidence="2" id="KW-0472">Membrane</keyword>